<dbReference type="OrthoDB" id="9810153at2"/>
<feature type="compositionally biased region" description="Low complexity" evidence="1">
    <location>
        <begin position="303"/>
        <end position="324"/>
    </location>
</feature>
<proteinExistence type="predicted"/>
<keyword evidence="2" id="KW-0732">Signal</keyword>
<gene>
    <name evidence="3" type="ORF">SAMN02745196_01902</name>
</gene>
<accession>A0A1M5WVR9</accession>
<dbReference type="Pfam" id="PF06207">
    <property type="entry name" value="DUF1002"/>
    <property type="match status" value="1"/>
</dbReference>
<sequence length="324" mass="35217">MNKFKFKHFLSALLLCTMVFTLPLHTAFAEVGKIVTLGANLTTAQKEDMLKEFGVNKDEVKIIEITNKDITDLLGGDTNTPGGGNSSFSSSYVELLSKGNGISVETNNLTQVTGNMLVNALITAGITDAHIKASSPFPVTGEAALTGILKGFETSTGNKISETQKKVAQDEVGVVGNLGESVGNDKASSIINDIKTEVIKDKPKNDAQIKDIIVNVTNNYGVKLNDEQKKEIQGLMSRINDLDINYDSVKDSLNKFGSEIKNILKNQGEKIKESGFFQKLWEDIKDFFSSLFDKIGESFNNDNNETIPSESSSTTSPNTDIKSE</sequence>
<organism evidence="3 4">
    <name type="scientific">Clostridium collagenovorans DSM 3089</name>
    <dbReference type="NCBI Taxonomy" id="1121306"/>
    <lineage>
        <taxon>Bacteria</taxon>
        <taxon>Bacillati</taxon>
        <taxon>Bacillota</taxon>
        <taxon>Clostridia</taxon>
        <taxon>Eubacteriales</taxon>
        <taxon>Clostridiaceae</taxon>
        <taxon>Clostridium</taxon>
    </lineage>
</organism>
<protein>
    <submittedName>
        <fullName evidence="3">Uncharacterized protein YpuA, DUF1002 family</fullName>
    </submittedName>
</protein>
<keyword evidence="4" id="KW-1185">Reference proteome</keyword>
<feature type="chain" id="PRO_5012590205" evidence="2">
    <location>
        <begin position="30"/>
        <end position="324"/>
    </location>
</feature>
<dbReference type="AlphaFoldDB" id="A0A1M5WVR9"/>
<dbReference type="InterPro" id="IPR009343">
    <property type="entry name" value="DUF1002"/>
</dbReference>
<dbReference type="Proteomes" id="UP000184526">
    <property type="component" value="Unassembled WGS sequence"/>
</dbReference>
<evidence type="ECO:0000256" key="1">
    <source>
        <dbReference type="SAM" id="MobiDB-lite"/>
    </source>
</evidence>
<feature type="signal peptide" evidence="2">
    <location>
        <begin position="1"/>
        <end position="29"/>
    </location>
</feature>
<reference evidence="3 4" key="1">
    <citation type="submission" date="2016-11" db="EMBL/GenBank/DDBJ databases">
        <authorList>
            <person name="Jaros S."/>
            <person name="Januszkiewicz K."/>
            <person name="Wedrychowicz H."/>
        </authorList>
    </citation>
    <scope>NUCLEOTIDE SEQUENCE [LARGE SCALE GENOMIC DNA]</scope>
    <source>
        <strain evidence="3 4">DSM 3089</strain>
    </source>
</reference>
<feature type="region of interest" description="Disordered" evidence="1">
    <location>
        <begin position="300"/>
        <end position="324"/>
    </location>
</feature>
<name>A0A1M5WVR9_9CLOT</name>
<evidence type="ECO:0000313" key="4">
    <source>
        <dbReference type="Proteomes" id="UP000184526"/>
    </source>
</evidence>
<evidence type="ECO:0000256" key="2">
    <source>
        <dbReference type="SAM" id="SignalP"/>
    </source>
</evidence>
<evidence type="ECO:0000313" key="3">
    <source>
        <dbReference type="EMBL" id="SHH91560.1"/>
    </source>
</evidence>
<dbReference type="STRING" id="1121306.SAMN02745196_01902"/>
<dbReference type="RefSeq" id="WP_072831782.1">
    <property type="nucleotide sequence ID" value="NZ_FQXP01000006.1"/>
</dbReference>
<dbReference type="EMBL" id="FQXP01000006">
    <property type="protein sequence ID" value="SHH91560.1"/>
    <property type="molecule type" value="Genomic_DNA"/>
</dbReference>